<protein>
    <submittedName>
        <fullName evidence="2">Concentrative nucleoside transporter C-terminal domain-containing protein</fullName>
    </submittedName>
</protein>
<organism evidence="1 2">
    <name type="scientific">Panagrolaimus sp. PS1159</name>
    <dbReference type="NCBI Taxonomy" id="55785"/>
    <lineage>
        <taxon>Eukaryota</taxon>
        <taxon>Metazoa</taxon>
        <taxon>Ecdysozoa</taxon>
        <taxon>Nematoda</taxon>
        <taxon>Chromadorea</taxon>
        <taxon>Rhabditida</taxon>
        <taxon>Tylenchina</taxon>
        <taxon>Panagrolaimomorpha</taxon>
        <taxon>Panagrolaimoidea</taxon>
        <taxon>Panagrolaimidae</taxon>
        <taxon>Panagrolaimus</taxon>
    </lineage>
</organism>
<dbReference type="WBParaSite" id="PS1159_v2.g21208.t1">
    <property type="protein sequence ID" value="PS1159_v2.g21208.t1"/>
    <property type="gene ID" value="PS1159_v2.g21208"/>
</dbReference>
<dbReference type="Proteomes" id="UP000887580">
    <property type="component" value="Unplaced"/>
</dbReference>
<proteinExistence type="predicted"/>
<evidence type="ECO:0000313" key="2">
    <source>
        <dbReference type="WBParaSite" id="PS1159_v2.g21208.t1"/>
    </source>
</evidence>
<sequence length="285" mass="30491">MTPSEIHAVMTSGFSCIAGSLFVAYIGFGACAPYLLSATVMSAPGSLACSKLLFPETKKSKLAKMEELKLSKGNEKNALECLSNGAVAAVEIVMAIIANIIVTLAVIAFFNAIVGYLGSLIGCSNWTIENGTGYLFYPLAYLMGVTESSKEIMIVAKLMGIKTVTNEFVAYQKLGQYVSDQELSPRSAMIATYALCGFSNFQTLGIVLAILGSMVPKRKSMISSLALRALMAGSISCFMTASLAGILVDDPTHCNRKERPACFNIDKFQNISNALNLTDIIHNEL</sequence>
<evidence type="ECO:0000313" key="1">
    <source>
        <dbReference type="Proteomes" id="UP000887580"/>
    </source>
</evidence>
<name>A0AC35FV78_9BILA</name>
<accession>A0AC35FV78</accession>
<reference evidence="2" key="1">
    <citation type="submission" date="2022-11" db="UniProtKB">
        <authorList>
            <consortium name="WormBaseParasite"/>
        </authorList>
    </citation>
    <scope>IDENTIFICATION</scope>
</reference>